<dbReference type="Pfam" id="PF01827">
    <property type="entry name" value="FTH"/>
    <property type="match status" value="1"/>
</dbReference>
<dbReference type="OrthoDB" id="10034054at2759"/>
<evidence type="ECO:0000313" key="2">
    <source>
        <dbReference type="EMBL" id="EFO91947.1"/>
    </source>
</evidence>
<gene>
    <name evidence="2" type="ORF">CRE_11449</name>
</gene>
<reference evidence="2" key="1">
    <citation type="submission" date="2007-07" db="EMBL/GenBank/DDBJ databases">
        <title>PCAP assembly of the Caenorhabditis remanei genome.</title>
        <authorList>
            <consortium name="The Caenorhabditis remanei Sequencing Consortium"/>
            <person name="Wilson R.K."/>
        </authorList>
    </citation>
    <scope>NUCLEOTIDE SEQUENCE [LARGE SCALE GENOMIC DNA]</scope>
    <source>
        <strain evidence="2">PB4641</strain>
    </source>
</reference>
<feature type="domain" description="F-box" evidence="1">
    <location>
        <begin position="83"/>
        <end position="133"/>
    </location>
</feature>
<dbReference type="HOGENOM" id="CLU_030831_3_3_1"/>
<dbReference type="InterPro" id="IPR041426">
    <property type="entry name" value="Mos1_HTH"/>
</dbReference>
<evidence type="ECO:0000313" key="3">
    <source>
        <dbReference type="Proteomes" id="UP000008281"/>
    </source>
</evidence>
<accession>E3NBD6</accession>
<dbReference type="PROSITE" id="PS50181">
    <property type="entry name" value="FBOX"/>
    <property type="match status" value="1"/>
</dbReference>
<dbReference type="STRING" id="31234.E3NBD6"/>
<dbReference type="EMBL" id="DS268585">
    <property type="protein sequence ID" value="EFO91947.1"/>
    <property type="molecule type" value="Genomic_DNA"/>
</dbReference>
<dbReference type="Proteomes" id="UP000008281">
    <property type="component" value="Unassembled WGS sequence"/>
</dbReference>
<dbReference type="InParanoid" id="E3NBD6"/>
<protein>
    <recommendedName>
        <fullName evidence="1">F-box domain-containing protein</fullName>
    </recommendedName>
</protein>
<evidence type="ECO:0000259" key="1">
    <source>
        <dbReference type="PROSITE" id="PS50181"/>
    </source>
</evidence>
<organism evidence="3">
    <name type="scientific">Caenorhabditis remanei</name>
    <name type="common">Caenorhabditis vulgaris</name>
    <dbReference type="NCBI Taxonomy" id="31234"/>
    <lineage>
        <taxon>Eukaryota</taxon>
        <taxon>Metazoa</taxon>
        <taxon>Ecdysozoa</taxon>
        <taxon>Nematoda</taxon>
        <taxon>Chromadorea</taxon>
        <taxon>Rhabditida</taxon>
        <taxon>Rhabditina</taxon>
        <taxon>Rhabditomorpha</taxon>
        <taxon>Rhabditoidea</taxon>
        <taxon>Rhabditidae</taxon>
        <taxon>Peloderinae</taxon>
        <taxon>Caenorhabditis</taxon>
    </lineage>
</organism>
<sequence length="350" mass="41911">MAEVSERDPVVIRRRILEEFEKVQAQIATNPDIWRILSFKAHKELCKVLGEDFVDYPEFEFWFARFARGDFELDYDRRSDPKARSFTDLPLEIFEKVIECLWIYERMRLRDVCKDIRYQFDNLNPKITEFHSLGCCPLRALKLPKLQLEKLTIWEEDKHWKELIEELDESNRKLHVKKVEFTRYYPSSKIDLHFMIPGVLEEIKLFLKNPNRKDITKIIESEQCQAAKMVYIESDTIFPKFPRNVFYNCPRFTLRLGIYRGGGGPADKLKAQFLKRLMKKAEVQKCVIYFTKNCDPRSQILKCFDEPEAMVPNFPSLRRYPIPGTNEFYEIEHQEKDGYQEEFVCLERKQ</sequence>
<dbReference type="Pfam" id="PF17906">
    <property type="entry name" value="HTH_48"/>
    <property type="match status" value="1"/>
</dbReference>
<proteinExistence type="predicted"/>
<keyword evidence="3" id="KW-1185">Reference proteome</keyword>
<name>E3NBD6_CAERE</name>
<dbReference type="CDD" id="cd22150">
    <property type="entry name" value="F-box_CeFBXA-like"/>
    <property type="match status" value="1"/>
</dbReference>
<dbReference type="InterPro" id="IPR002900">
    <property type="entry name" value="DUF38/FTH_CAE_spp"/>
</dbReference>
<dbReference type="AlphaFoldDB" id="E3NBD6"/>
<dbReference type="InterPro" id="IPR001810">
    <property type="entry name" value="F-box_dom"/>
</dbReference>